<feature type="compositionally biased region" description="Basic and acidic residues" evidence="1">
    <location>
        <begin position="336"/>
        <end position="350"/>
    </location>
</feature>
<feature type="region of interest" description="Disordered" evidence="1">
    <location>
        <begin position="1"/>
        <end position="20"/>
    </location>
</feature>
<name>A0A1B7X599_APHFL</name>
<comment type="caution">
    <text evidence="2">The sequence shown here is derived from an EMBL/GenBank/DDBJ whole genome shotgun (WGS) entry which is preliminary data.</text>
</comment>
<accession>A0A1B7X599</accession>
<dbReference type="AlphaFoldDB" id="A0A1B7X599"/>
<evidence type="ECO:0000256" key="1">
    <source>
        <dbReference type="SAM" id="MobiDB-lite"/>
    </source>
</evidence>
<gene>
    <name evidence="2" type="ORF">AN484_06545</name>
</gene>
<feature type="region of interest" description="Disordered" evidence="1">
    <location>
        <begin position="320"/>
        <end position="350"/>
    </location>
</feature>
<evidence type="ECO:0000313" key="3">
    <source>
        <dbReference type="Proteomes" id="UP000092093"/>
    </source>
</evidence>
<sequence>MATEDTARTMTTRTAGGSPYLDSLIQQSVSQAINVAQENRAQKGFEIALRRQQLEEERAARAEDRQIMRDGWEFKRLEMAEKRQDIADWKQLKDEELQTKAAEFANAVDDLDYERPDYQDQLSSLSSRYRDVLNSKYGRSVHNIIKEQNQKHNNTMQWLQAEAGKYGYQGSVMDLPRTKEGKFDLTPTGSVYGEQGAFTTAGRQKQAQLEASPEYQAKQEQQRTKGTIDARQDLGFLSSQRKQIMQEAGELNERQLMNPARFLDEKGRVTQDPAMAVTAVLFDNKNKPKIKIPESQRKDIINRLGPIKQAEQEISNRMLQTVPQKKSLSTPSPMATKEEQPARKPLGEIF</sequence>
<reference evidence="2 3" key="1">
    <citation type="submission" date="2015-09" db="EMBL/GenBank/DDBJ databases">
        <title>Aphanizomenon flos-aquae WA102.</title>
        <authorList>
            <person name="Driscoll C."/>
        </authorList>
    </citation>
    <scope>NUCLEOTIDE SEQUENCE [LARGE SCALE GENOMIC DNA]</scope>
    <source>
        <strain evidence="2">WA102</strain>
    </source>
</reference>
<proteinExistence type="predicted"/>
<feature type="compositionally biased region" description="Polar residues" evidence="1">
    <location>
        <begin position="320"/>
        <end position="333"/>
    </location>
</feature>
<dbReference type="Proteomes" id="UP000092093">
    <property type="component" value="Unassembled WGS sequence"/>
</dbReference>
<protein>
    <submittedName>
        <fullName evidence="2">Uncharacterized protein</fullName>
    </submittedName>
</protein>
<dbReference type="EMBL" id="LJOW01000020">
    <property type="protein sequence ID" value="OBQ44541.1"/>
    <property type="molecule type" value="Genomic_DNA"/>
</dbReference>
<organism evidence="2 3">
    <name type="scientific">Aphanizomenon flos-aquae WA102</name>
    <dbReference type="NCBI Taxonomy" id="1710896"/>
    <lineage>
        <taxon>Bacteria</taxon>
        <taxon>Bacillati</taxon>
        <taxon>Cyanobacteriota</taxon>
        <taxon>Cyanophyceae</taxon>
        <taxon>Nostocales</taxon>
        <taxon>Aphanizomenonaceae</taxon>
        <taxon>Aphanizomenon</taxon>
    </lineage>
</organism>
<evidence type="ECO:0000313" key="2">
    <source>
        <dbReference type="EMBL" id="OBQ44541.1"/>
    </source>
</evidence>
<feature type="compositionally biased region" description="Low complexity" evidence="1">
    <location>
        <begin position="1"/>
        <end position="15"/>
    </location>
</feature>